<feature type="binding site" evidence="8">
    <location>
        <position position="243"/>
    </location>
    <ligand>
        <name>Zn(2+)</name>
        <dbReference type="ChEBI" id="CHEBI:29105"/>
    </ligand>
</feature>
<dbReference type="CDD" id="cd01296">
    <property type="entry name" value="Imidazolone-5PH"/>
    <property type="match status" value="1"/>
</dbReference>
<protein>
    <recommendedName>
        <fullName evidence="1 8">Imidazolonepropionase</fullName>
        <ecNumber evidence="1 8">3.5.2.7</ecNumber>
    </recommendedName>
    <alternativeName>
        <fullName evidence="8">Imidazolone-5-propionate hydrolase</fullName>
    </alternativeName>
</protein>
<reference evidence="10 11" key="1">
    <citation type="submission" date="2017-05" db="EMBL/GenBank/DDBJ databases">
        <title>The genome sequence of the facultative intracellular pathogen Brucella melitensis KIV-L.</title>
        <authorList>
            <person name="Pisarenko S."/>
            <person name="Kovalev D."/>
            <person name="Khachaturova A."/>
            <person name="Kulichenko A."/>
        </authorList>
    </citation>
    <scope>NUCLEOTIDE SEQUENCE [LARGE SCALE GENOMIC DNA]</scope>
    <source>
        <strain evidence="10 11">KIV-L</strain>
    </source>
</reference>
<dbReference type="GO" id="GO:0050480">
    <property type="term" value="F:imidazolonepropionase activity"/>
    <property type="evidence" value="ECO:0007669"/>
    <property type="project" value="UniProtKB-UniRule"/>
</dbReference>
<feature type="binding site" evidence="8">
    <location>
        <position position="82"/>
    </location>
    <ligand>
        <name>4-imidazolone-5-propanoate</name>
        <dbReference type="ChEBI" id="CHEBI:77893"/>
    </ligand>
</feature>
<feature type="binding site" evidence="8">
    <location>
        <position position="73"/>
    </location>
    <ligand>
        <name>Fe(3+)</name>
        <dbReference type="ChEBI" id="CHEBI:29034"/>
    </ligand>
</feature>
<feature type="binding site" evidence="8">
    <location>
        <position position="243"/>
    </location>
    <ligand>
        <name>Fe(3+)</name>
        <dbReference type="ChEBI" id="CHEBI:29034"/>
    </ligand>
</feature>
<keyword evidence="8" id="KW-0963">Cytoplasm</keyword>
<dbReference type="AlphaFoldDB" id="A0AB36PTS8"/>
<dbReference type="PANTHER" id="PTHR42752:SF1">
    <property type="entry name" value="IMIDAZOLONEPROPIONASE-RELATED"/>
    <property type="match status" value="1"/>
</dbReference>
<dbReference type="GO" id="GO:0008270">
    <property type="term" value="F:zinc ion binding"/>
    <property type="evidence" value="ECO:0007669"/>
    <property type="project" value="UniProtKB-UniRule"/>
</dbReference>
<dbReference type="InterPro" id="IPR006680">
    <property type="entry name" value="Amidohydro-rel"/>
</dbReference>
<proteinExistence type="inferred from homology"/>
<dbReference type="NCBIfam" id="TIGR01224">
    <property type="entry name" value="hutI"/>
    <property type="match status" value="1"/>
</dbReference>
<name>A0AB36PTS8_BRUML</name>
<evidence type="ECO:0000256" key="6">
    <source>
        <dbReference type="ARBA" id="ARBA00023004"/>
    </source>
</evidence>
<dbReference type="FunFam" id="1.10.275.10:FF:000005">
    <property type="entry name" value="Histidine ammonia-lyase"/>
    <property type="match status" value="1"/>
</dbReference>
<keyword evidence="3 8" id="KW-0378">Hydrolase</keyword>
<dbReference type="InterPro" id="IPR011059">
    <property type="entry name" value="Metal-dep_hydrolase_composite"/>
</dbReference>
<comment type="cofactor">
    <cofactor evidence="8">
        <name>Zn(2+)</name>
        <dbReference type="ChEBI" id="CHEBI:29105"/>
    </cofactor>
    <cofactor evidence="8">
        <name>Fe(3+)</name>
        <dbReference type="ChEBI" id="CHEBI:29034"/>
    </cofactor>
    <text evidence="8">Binds 1 zinc or iron ion per subunit.</text>
</comment>
<gene>
    <name evidence="8" type="primary">hutI</name>
    <name evidence="10" type="ORF">BI318_10260</name>
</gene>
<dbReference type="FunFam" id="3.20.20.140:FF:000007">
    <property type="entry name" value="Imidazolonepropionase"/>
    <property type="match status" value="1"/>
</dbReference>
<dbReference type="InterPro" id="IPR008948">
    <property type="entry name" value="L-Aspartase-like"/>
</dbReference>
<dbReference type="InterPro" id="IPR024083">
    <property type="entry name" value="Fumarase/histidase_N"/>
</dbReference>
<feature type="binding site" evidence="8">
    <location>
        <position position="318"/>
    </location>
    <ligand>
        <name>Zn(2+)</name>
        <dbReference type="ChEBI" id="CHEBI:29105"/>
    </ligand>
</feature>
<dbReference type="GO" id="GO:0019556">
    <property type="term" value="P:L-histidine catabolic process to glutamate and formamide"/>
    <property type="evidence" value="ECO:0007669"/>
    <property type="project" value="UniProtKB-UniRule"/>
</dbReference>
<feature type="binding site" evidence="8">
    <location>
        <position position="318"/>
    </location>
    <ligand>
        <name>Fe(3+)</name>
        <dbReference type="ChEBI" id="CHEBI:29034"/>
    </ligand>
</feature>
<dbReference type="CDD" id="cd00332">
    <property type="entry name" value="PAL-HAL"/>
    <property type="match status" value="1"/>
</dbReference>
<dbReference type="InterPro" id="IPR032466">
    <property type="entry name" value="Metal_Hydrolase"/>
</dbReference>
<feature type="binding site" evidence="8">
    <location>
        <position position="246"/>
    </location>
    <ligand>
        <name>4-imidazolone-5-propanoate</name>
        <dbReference type="ChEBI" id="CHEBI:77893"/>
    </ligand>
</feature>
<feature type="binding site" evidence="8">
    <location>
        <position position="322"/>
    </location>
    <ligand>
        <name>N-formimidoyl-L-glutamate</name>
        <dbReference type="ChEBI" id="CHEBI:58928"/>
    </ligand>
</feature>
<dbReference type="SUPFAM" id="SSF51556">
    <property type="entry name" value="Metallo-dependent hydrolases"/>
    <property type="match status" value="1"/>
</dbReference>
<comment type="catalytic activity">
    <reaction evidence="8">
        <text>4-imidazolone-5-propanoate + H2O = N-formimidoyl-L-glutamate</text>
        <dbReference type="Rhea" id="RHEA:23660"/>
        <dbReference type="ChEBI" id="CHEBI:15377"/>
        <dbReference type="ChEBI" id="CHEBI:58928"/>
        <dbReference type="ChEBI" id="CHEBI:77893"/>
        <dbReference type="EC" id="3.5.2.7"/>
    </reaction>
</comment>
<dbReference type="GO" id="GO:0005506">
    <property type="term" value="F:iron ion binding"/>
    <property type="evidence" value="ECO:0007669"/>
    <property type="project" value="UniProtKB-UniRule"/>
</dbReference>
<feature type="binding site" evidence="8">
    <location>
        <position position="73"/>
    </location>
    <ligand>
        <name>Zn(2+)</name>
        <dbReference type="ChEBI" id="CHEBI:29105"/>
    </ligand>
</feature>
<dbReference type="InterPro" id="IPR005920">
    <property type="entry name" value="HutI"/>
</dbReference>
<dbReference type="SUPFAM" id="SSF48557">
    <property type="entry name" value="L-aspartase-like"/>
    <property type="match status" value="1"/>
</dbReference>
<evidence type="ECO:0000256" key="8">
    <source>
        <dbReference type="HAMAP-Rule" id="MF_00372"/>
    </source>
</evidence>
<evidence type="ECO:0000256" key="7">
    <source>
        <dbReference type="ARBA" id="ARBA00023239"/>
    </source>
</evidence>
<evidence type="ECO:0000256" key="4">
    <source>
        <dbReference type="ARBA" id="ARBA00022808"/>
    </source>
</evidence>
<keyword evidence="6 8" id="KW-0408">Iron</keyword>
<keyword evidence="4 8" id="KW-0369">Histidine metabolism</keyword>
<evidence type="ECO:0000256" key="2">
    <source>
        <dbReference type="ARBA" id="ARBA00022723"/>
    </source>
</evidence>
<feature type="binding site" evidence="8">
    <location>
        <position position="75"/>
    </location>
    <ligand>
        <name>Fe(3+)</name>
        <dbReference type="ChEBI" id="CHEBI:29034"/>
    </ligand>
</feature>
<evidence type="ECO:0000256" key="3">
    <source>
        <dbReference type="ARBA" id="ARBA00022801"/>
    </source>
</evidence>
<dbReference type="Gene3D" id="3.20.20.140">
    <property type="entry name" value="Metal-dependent hydrolases"/>
    <property type="match status" value="1"/>
</dbReference>
<dbReference type="PANTHER" id="PTHR42752">
    <property type="entry name" value="IMIDAZOLONEPROPIONASE"/>
    <property type="match status" value="1"/>
</dbReference>
<feature type="binding site" evidence="8">
    <location>
        <position position="178"/>
    </location>
    <ligand>
        <name>4-imidazolone-5-propanoate</name>
        <dbReference type="ChEBI" id="CHEBI:77893"/>
    </ligand>
</feature>
<evidence type="ECO:0000313" key="10">
    <source>
        <dbReference type="EMBL" id="OZV60447.1"/>
    </source>
</evidence>
<comment type="caution">
    <text evidence="10">The sequence shown here is derived from an EMBL/GenBank/DDBJ whole genome shotgun (WGS) entry which is preliminary data.</text>
</comment>
<dbReference type="Gene3D" id="2.30.40.10">
    <property type="entry name" value="Urease, subunit C, domain 1"/>
    <property type="match status" value="1"/>
</dbReference>
<dbReference type="EC" id="3.5.2.7" evidence="1 8"/>
<keyword evidence="2 8" id="KW-0479">Metal-binding</keyword>
<keyword evidence="7" id="KW-0456">Lyase</keyword>
<dbReference type="InterPro" id="IPR022313">
    <property type="entry name" value="Phe/His_NH3-lyase_AS"/>
</dbReference>
<dbReference type="Pfam" id="PF01979">
    <property type="entry name" value="Amidohydro_1"/>
    <property type="match status" value="1"/>
</dbReference>
<feature type="binding site" evidence="8">
    <location>
        <position position="145"/>
    </location>
    <ligand>
        <name>N-formimidoyl-L-glutamate</name>
        <dbReference type="ChEBI" id="CHEBI:58928"/>
    </ligand>
</feature>
<dbReference type="GO" id="GO:0005737">
    <property type="term" value="C:cytoplasm"/>
    <property type="evidence" value="ECO:0007669"/>
    <property type="project" value="UniProtKB-SubCell"/>
</dbReference>
<dbReference type="GO" id="GO:0016841">
    <property type="term" value="F:ammonia-lyase activity"/>
    <property type="evidence" value="ECO:0007669"/>
    <property type="project" value="InterPro"/>
</dbReference>
<comment type="pathway">
    <text evidence="8">Amino-acid degradation; L-histidine degradation into L-glutamate; N-formimidoyl-L-glutamate from L-histidine: step 3/3.</text>
</comment>
<dbReference type="HAMAP" id="MF_00372">
    <property type="entry name" value="HutI"/>
    <property type="match status" value="1"/>
</dbReference>
<feature type="binding site" evidence="8">
    <location>
        <position position="75"/>
    </location>
    <ligand>
        <name>Zn(2+)</name>
        <dbReference type="ChEBI" id="CHEBI:29105"/>
    </ligand>
</feature>
<sequence>MTKNSSTVFTHARIATLEEKAANLGLIEEAALVVKDARIVYAGPENKLPDEYASFEKIDCGNRLITPGLIDCHTHLVHAGNRAHEFELRLQGATYEEVARAGGGIVSSVRNLRAASEDDLVRETLPRLDALIAEGVTTVEVKSGYGLDRDSEIKSLKAARRLGEERDVAIRTTFLGAHALPPEMNGDKAAYIDRVINDMLPAIAEQGLADAVDGFCEGIAFLPDEIARVFDAAKAHDIPVKLHADQLSNLHGAALAASYGALSADHLEYTDADGAAAMASAGTVAVLLPGAYYFIRETQKPPVEAFRAAGTKMALATDNNPGTSPLTSLLLTMNMGATLFRMTVEECIAGVTREAARALGILDQTGTLEIGKDADLAIWDIERPAELVYRIGFNPLWKRVFKGQIKPHVRMEPFMTIILKPGSVPLETLEKIYREGLPVRIDPAFHAGIEKAAARIAEIAAGDAPVYGINTGFGKLASIRIAAGDVATLQRNLILSHCCGVGEPLSENIVRLIMALKLVSLGRGASGVQLEVITLIEAMLEKGVIPMIPEKGSVGASGDLAPLAHMTAAMIGEGEAFYRGERLSGAKALGKAGLKPVVLAAKEGLALINGTQTSTALALAGLFRAHRAARTALITGALSTDAAMGSDAPFHEEIHQLRGHKGQIDAGRALRTLLEGSAIRRSHLEGDQRVQDPYCTAASRRLTVPVSIFCARPHAHWKSKPMP</sequence>
<evidence type="ECO:0000313" key="11">
    <source>
        <dbReference type="Proteomes" id="UP000216335"/>
    </source>
</evidence>
<dbReference type="InterPro" id="IPR001106">
    <property type="entry name" value="Aromatic_Lyase"/>
</dbReference>
<evidence type="ECO:0000259" key="9">
    <source>
        <dbReference type="Pfam" id="PF01979"/>
    </source>
</evidence>
<keyword evidence="5 8" id="KW-0862">Zinc</keyword>
<organism evidence="10 11">
    <name type="scientific">Brucella melitensis</name>
    <dbReference type="NCBI Taxonomy" id="29459"/>
    <lineage>
        <taxon>Bacteria</taxon>
        <taxon>Pseudomonadati</taxon>
        <taxon>Pseudomonadota</taxon>
        <taxon>Alphaproteobacteria</taxon>
        <taxon>Hyphomicrobiales</taxon>
        <taxon>Brucellaceae</taxon>
        <taxon>Brucella/Ochrobactrum group</taxon>
        <taxon>Brucella</taxon>
    </lineage>
</organism>
<comment type="subcellular location">
    <subcellularLocation>
        <location evidence="8">Cytoplasm</location>
    </subcellularLocation>
</comment>
<feature type="domain" description="Amidohydrolase-related" evidence="9">
    <location>
        <begin position="65"/>
        <end position="383"/>
    </location>
</feature>
<dbReference type="Gene3D" id="1.10.275.10">
    <property type="entry name" value="Fumarase/aspartase (N-terminal domain)"/>
    <property type="match status" value="1"/>
</dbReference>
<accession>A0AB36PTS8</accession>
<evidence type="ECO:0000256" key="5">
    <source>
        <dbReference type="ARBA" id="ARBA00022833"/>
    </source>
</evidence>
<feature type="binding site" evidence="8">
    <location>
        <position position="145"/>
    </location>
    <ligand>
        <name>4-imidazolone-5-propanoate</name>
        <dbReference type="ChEBI" id="CHEBI:77893"/>
    </ligand>
</feature>
<dbReference type="EMBL" id="NGJQ01000009">
    <property type="protein sequence ID" value="OZV60447.1"/>
    <property type="molecule type" value="Genomic_DNA"/>
</dbReference>
<dbReference type="SUPFAM" id="SSF51338">
    <property type="entry name" value="Composite domain of metallo-dependent hydrolases"/>
    <property type="match status" value="1"/>
</dbReference>
<comment type="function">
    <text evidence="8">Catalyzes the hydrolytic cleavage of the carbon-nitrogen bond in imidazolone-5-propanoate to yield N-formimidoyl-L-glutamate. It is the third step in the universal histidine degradation pathway.</text>
</comment>
<dbReference type="Proteomes" id="UP000216335">
    <property type="component" value="Unassembled WGS sequence"/>
</dbReference>
<comment type="similarity">
    <text evidence="8">Belongs to the metallo-dependent hydrolases superfamily. HutI family.</text>
</comment>
<evidence type="ECO:0000256" key="1">
    <source>
        <dbReference type="ARBA" id="ARBA00012864"/>
    </source>
</evidence>
<dbReference type="Gene3D" id="1.20.200.10">
    <property type="entry name" value="Fumarase/aspartase (Central domain)"/>
    <property type="match status" value="1"/>
</dbReference>
<feature type="binding site" evidence="8">
    <location>
        <position position="323"/>
    </location>
    <ligand>
        <name>4-imidazolone-5-propanoate</name>
        <dbReference type="ChEBI" id="CHEBI:77893"/>
    </ligand>
</feature>
<dbReference type="Pfam" id="PF00221">
    <property type="entry name" value="Lyase_aromatic"/>
    <property type="match status" value="1"/>
</dbReference>
<dbReference type="PROSITE" id="PS00488">
    <property type="entry name" value="PAL_HISTIDASE"/>
    <property type="match status" value="1"/>
</dbReference>
<feature type="binding site" evidence="8">
    <location>
        <position position="320"/>
    </location>
    <ligand>
        <name>N-formimidoyl-L-glutamate</name>
        <dbReference type="ChEBI" id="CHEBI:58928"/>
    </ligand>
</feature>